<dbReference type="Gene3D" id="1.10.10.10">
    <property type="entry name" value="Winged helix-like DNA-binding domain superfamily/Winged helix DNA-binding domain"/>
    <property type="match status" value="1"/>
</dbReference>
<dbReference type="EMBL" id="BKCL01000002">
    <property type="protein sequence ID" value="GEQ97357.1"/>
    <property type="molecule type" value="Genomic_DNA"/>
</dbReference>
<dbReference type="CDD" id="cd16278">
    <property type="entry name" value="metallo-hydrolase-like_MBL-fold"/>
    <property type="match status" value="1"/>
</dbReference>
<dbReference type="PANTHER" id="PTHR23131:SF0">
    <property type="entry name" value="ENDORIBONUCLEASE LACTB2"/>
    <property type="match status" value="1"/>
</dbReference>
<dbReference type="InterPro" id="IPR036388">
    <property type="entry name" value="WH-like_DNA-bd_sf"/>
</dbReference>
<dbReference type="SMART" id="SM00849">
    <property type="entry name" value="Lactamase_B"/>
    <property type="match status" value="1"/>
</dbReference>
<comment type="caution">
    <text evidence="2">The sequence shown here is derived from an EMBL/GenBank/DDBJ whole genome shotgun (WGS) entry which is preliminary data.</text>
</comment>
<dbReference type="GO" id="GO:0016787">
    <property type="term" value="F:hydrolase activity"/>
    <property type="evidence" value="ECO:0007669"/>
    <property type="project" value="UniProtKB-KW"/>
</dbReference>
<dbReference type="InterPro" id="IPR001279">
    <property type="entry name" value="Metallo-B-lactamas"/>
</dbReference>
<protein>
    <submittedName>
        <fullName evidence="2">MBL fold metallo-hydrolase</fullName>
    </submittedName>
</protein>
<evidence type="ECO:0000259" key="1">
    <source>
        <dbReference type="SMART" id="SM00849"/>
    </source>
</evidence>
<dbReference type="InterPro" id="IPR041516">
    <property type="entry name" value="LACTB2_WH"/>
</dbReference>
<dbReference type="InterPro" id="IPR050662">
    <property type="entry name" value="Sec-metab_biosynth-thioest"/>
</dbReference>
<sequence>MSPQMKPLEKIDPRIGVLVRVSPLIRRIVAPNSGPFTYTGTGTYVIGRGTVAVIDPGPADPTHVEKILDGLGSERVSHIVITHTHRDHSPGASLLQAETGAPVLAYGQHGAGARADLPSDLATGQVEEGADMAFRPDELLRDGDHVRGPGWSLEAIWTPGHTSNHLCFAFAAERALFSGDHVMGWSTSVISPPDGDMGQYMASLRRVGARDDAVFWPTHGPPIPKPAEHVAALIAHRKGREQAVLACLEAGICDVPGIVARLYTDLHPGLIPAAARSVLAHLVDLADRDMVGVEGAFNAEGRFFITSPAAHS</sequence>
<keyword evidence="2" id="KW-0378">Hydrolase</keyword>
<dbReference type="RefSeq" id="WP_149999854.1">
    <property type="nucleotide sequence ID" value="NZ_BKCL01000002.1"/>
</dbReference>
<dbReference type="PANTHER" id="PTHR23131">
    <property type="entry name" value="ENDORIBONUCLEASE LACTB2"/>
    <property type="match status" value="1"/>
</dbReference>
<dbReference type="SUPFAM" id="SSF56281">
    <property type="entry name" value="Metallo-hydrolase/oxidoreductase"/>
    <property type="match status" value="1"/>
</dbReference>
<dbReference type="Proteomes" id="UP000322084">
    <property type="component" value="Unassembled WGS sequence"/>
</dbReference>
<dbReference type="Pfam" id="PF00753">
    <property type="entry name" value="Lactamase_B"/>
    <property type="match status" value="1"/>
</dbReference>
<dbReference type="AlphaFoldDB" id="A0A5A7MN29"/>
<reference evidence="2 3" key="1">
    <citation type="submission" date="2019-09" db="EMBL/GenBank/DDBJ databases">
        <title>NBRP : Genome information of microbial organism related human and environment.</title>
        <authorList>
            <person name="Hattori M."/>
            <person name="Oshima K."/>
            <person name="Inaba H."/>
            <person name="Suda W."/>
            <person name="Sakamoto M."/>
            <person name="Iino T."/>
            <person name="Kitahara M."/>
            <person name="Oshida Y."/>
            <person name="Iida T."/>
            <person name="Kudo T."/>
            <person name="Itoh T."/>
            <person name="Ohkuma M."/>
        </authorList>
    </citation>
    <scope>NUCLEOTIDE SEQUENCE [LARGE SCALE GENOMIC DNA]</scope>
    <source>
        <strain evidence="2 3">Hi-2</strain>
    </source>
</reference>
<accession>A0A5A7MN29</accession>
<dbReference type="InterPro" id="IPR036866">
    <property type="entry name" value="RibonucZ/Hydroxyglut_hydro"/>
</dbReference>
<dbReference type="Gene3D" id="3.60.15.10">
    <property type="entry name" value="Ribonuclease Z/Hydroxyacylglutathione hydrolase-like"/>
    <property type="match status" value="1"/>
</dbReference>
<gene>
    <name evidence="2" type="ORF">JCM17844_09940</name>
</gene>
<name>A0A5A7MN29_9PROT</name>
<feature type="domain" description="Metallo-beta-lactamase" evidence="1">
    <location>
        <begin position="39"/>
        <end position="219"/>
    </location>
</feature>
<evidence type="ECO:0000313" key="3">
    <source>
        <dbReference type="Proteomes" id="UP000322084"/>
    </source>
</evidence>
<evidence type="ECO:0000313" key="2">
    <source>
        <dbReference type="EMBL" id="GEQ97357.1"/>
    </source>
</evidence>
<organism evidence="2 3">
    <name type="scientific">Iodidimonas gelatinilytica</name>
    <dbReference type="NCBI Taxonomy" id="1236966"/>
    <lineage>
        <taxon>Bacteria</taxon>
        <taxon>Pseudomonadati</taxon>
        <taxon>Pseudomonadota</taxon>
        <taxon>Alphaproteobacteria</taxon>
        <taxon>Iodidimonadales</taxon>
        <taxon>Iodidimonadaceae</taxon>
        <taxon>Iodidimonas</taxon>
    </lineage>
</organism>
<dbReference type="Pfam" id="PF17778">
    <property type="entry name" value="WHD_BLACT"/>
    <property type="match status" value="1"/>
</dbReference>
<proteinExistence type="predicted"/>